<dbReference type="EMBL" id="UZAM01012884">
    <property type="protein sequence ID" value="VDP24006.1"/>
    <property type="molecule type" value="Genomic_DNA"/>
</dbReference>
<reference evidence="1 2" key="2">
    <citation type="submission" date="2018-11" db="EMBL/GenBank/DDBJ databases">
        <authorList>
            <consortium name="Pathogen Informatics"/>
        </authorList>
    </citation>
    <scope>NUCLEOTIDE SEQUENCE [LARGE SCALE GENOMIC DNA]</scope>
</reference>
<reference evidence="3" key="1">
    <citation type="submission" date="2016-06" db="UniProtKB">
        <authorList>
            <consortium name="WormBaseParasite"/>
        </authorList>
    </citation>
    <scope>IDENTIFICATION</scope>
</reference>
<evidence type="ECO:0000313" key="2">
    <source>
        <dbReference type="Proteomes" id="UP000270296"/>
    </source>
</evidence>
<proteinExistence type="predicted"/>
<protein>
    <submittedName>
        <fullName evidence="3">Transposase</fullName>
    </submittedName>
</protein>
<name>A0A183J122_9BILA</name>
<dbReference type="AlphaFoldDB" id="A0A183J122"/>
<organism evidence="3">
    <name type="scientific">Soboliphyme baturini</name>
    <dbReference type="NCBI Taxonomy" id="241478"/>
    <lineage>
        <taxon>Eukaryota</taxon>
        <taxon>Metazoa</taxon>
        <taxon>Ecdysozoa</taxon>
        <taxon>Nematoda</taxon>
        <taxon>Enoplea</taxon>
        <taxon>Dorylaimia</taxon>
        <taxon>Dioctophymatida</taxon>
        <taxon>Dioctophymatoidea</taxon>
        <taxon>Soboliphymatidae</taxon>
        <taxon>Soboliphyme</taxon>
    </lineage>
</organism>
<dbReference type="Proteomes" id="UP000270296">
    <property type="component" value="Unassembled WGS sequence"/>
</dbReference>
<evidence type="ECO:0000313" key="1">
    <source>
        <dbReference type="EMBL" id="VDP24006.1"/>
    </source>
</evidence>
<accession>A0A183J122</accession>
<sequence length="36" mass="4295">MLNPNKSELILDVLCYIDAFQRPHFSHKCLYARDDK</sequence>
<keyword evidence="2" id="KW-1185">Reference proteome</keyword>
<dbReference type="WBParaSite" id="SBAD_0000991801-mRNA-1">
    <property type="protein sequence ID" value="SBAD_0000991801-mRNA-1"/>
    <property type="gene ID" value="SBAD_0000991801"/>
</dbReference>
<gene>
    <name evidence="1" type="ORF">SBAD_LOCUS9570</name>
</gene>
<evidence type="ECO:0000313" key="3">
    <source>
        <dbReference type="WBParaSite" id="SBAD_0000991801-mRNA-1"/>
    </source>
</evidence>